<organism evidence="2 3">
    <name type="scientific">Polynucleobacter victoriensis</name>
    <dbReference type="NCBI Taxonomy" id="2049319"/>
    <lineage>
        <taxon>Bacteria</taxon>
        <taxon>Pseudomonadati</taxon>
        <taxon>Pseudomonadota</taxon>
        <taxon>Betaproteobacteria</taxon>
        <taxon>Burkholderiales</taxon>
        <taxon>Burkholderiaceae</taxon>
        <taxon>Polynucleobacter</taxon>
    </lineage>
</organism>
<gene>
    <name evidence="2" type="ORF">SAMN06295916_0307</name>
</gene>
<evidence type="ECO:0000313" key="2">
    <source>
        <dbReference type="EMBL" id="SNC60588.1"/>
    </source>
</evidence>
<dbReference type="RefSeq" id="WP_088812152.1">
    <property type="nucleotide sequence ID" value="NZ_FYEX01000001.1"/>
</dbReference>
<keyword evidence="3" id="KW-1185">Reference proteome</keyword>
<name>A0A212T3H3_9BURK</name>
<accession>A0A212T3H3</accession>
<keyword evidence="1" id="KW-0812">Transmembrane</keyword>
<protein>
    <submittedName>
        <fullName evidence="2">Uncharacterized protein</fullName>
    </submittedName>
</protein>
<keyword evidence="1" id="KW-1133">Transmembrane helix</keyword>
<evidence type="ECO:0000256" key="1">
    <source>
        <dbReference type="SAM" id="Phobius"/>
    </source>
</evidence>
<proteinExistence type="predicted"/>
<keyword evidence="1" id="KW-0472">Membrane</keyword>
<dbReference type="Proteomes" id="UP000197215">
    <property type="component" value="Unassembled WGS sequence"/>
</dbReference>
<dbReference type="EMBL" id="FYEX01000001">
    <property type="protein sequence ID" value="SNC60588.1"/>
    <property type="molecule type" value="Genomic_DNA"/>
</dbReference>
<sequence>MKRQSKFLLILLCLSLLLFKAVSGNRFVENGIKRAEIYSNYSAYILAQQEIEASGMSDDKNNLTRAISVHMLGIVIGIFLLFGAAQLKQIMRAIVKVLNSAQLNQEIFKPPKNIYIPI</sequence>
<dbReference type="AlphaFoldDB" id="A0A212T3H3"/>
<reference evidence="2 3" key="1">
    <citation type="submission" date="2017-06" db="EMBL/GenBank/DDBJ databases">
        <authorList>
            <person name="Kim H.J."/>
            <person name="Triplett B.A."/>
        </authorList>
    </citation>
    <scope>NUCLEOTIDE SEQUENCE [LARGE SCALE GENOMIC DNA]</scope>
    <source>
        <strain evidence="2 3">MWH-VicM1</strain>
    </source>
</reference>
<evidence type="ECO:0000313" key="3">
    <source>
        <dbReference type="Proteomes" id="UP000197215"/>
    </source>
</evidence>
<feature type="transmembrane region" description="Helical" evidence="1">
    <location>
        <begin position="66"/>
        <end position="87"/>
    </location>
</feature>